<dbReference type="InterPro" id="IPR029058">
    <property type="entry name" value="AB_hydrolase_fold"/>
</dbReference>
<dbReference type="AlphaFoldDB" id="K5BI37"/>
<evidence type="ECO:0000259" key="1">
    <source>
        <dbReference type="Pfam" id="PF00561"/>
    </source>
</evidence>
<keyword evidence="3" id="KW-1185">Reference proteome</keyword>
<proteinExistence type="predicted"/>
<dbReference type="OrthoDB" id="2645723at2"/>
<dbReference type="PANTHER" id="PTHR43194:SF2">
    <property type="entry name" value="PEROXISOMAL MEMBRANE PROTEIN LPX1"/>
    <property type="match status" value="1"/>
</dbReference>
<gene>
    <name evidence="2" type="ORF">C731_0343</name>
</gene>
<evidence type="ECO:0000313" key="2">
    <source>
        <dbReference type="EMBL" id="EKF25641.1"/>
    </source>
</evidence>
<evidence type="ECO:0000313" key="3">
    <source>
        <dbReference type="Proteomes" id="UP000006265"/>
    </source>
</evidence>
<comment type="caution">
    <text evidence="2">The sequence shown here is derived from an EMBL/GenBank/DDBJ whole genome shotgun (WGS) entry which is preliminary data.</text>
</comment>
<dbReference type="PANTHER" id="PTHR43194">
    <property type="entry name" value="HYDROLASE ALPHA/BETA FOLD FAMILY"/>
    <property type="match status" value="1"/>
</dbReference>
<name>K5BI37_MYCHD</name>
<organism evidence="2 3">
    <name type="scientific">Mycolicibacterium hassiacum (strain DSM 44199 / CIP 105218 / JCM 12690 / 3849)</name>
    <name type="common">Mycobacterium hassiacum</name>
    <dbReference type="NCBI Taxonomy" id="1122247"/>
    <lineage>
        <taxon>Bacteria</taxon>
        <taxon>Bacillati</taxon>
        <taxon>Actinomycetota</taxon>
        <taxon>Actinomycetes</taxon>
        <taxon>Mycobacteriales</taxon>
        <taxon>Mycobacteriaceae</taxon>
        <taxon>Mycolicibacterium</taxon>
    </lineage>
</organism>
<keyword evidence="2" id="KW-0378">Hydrolase</keyword>
<reference evidence="2 3" key="1">
    <citation type="journal article" date="2012" name="J. Bacteriol.">
        <title>Genome sequence of Mycobacterium hassiacum DSM 44199, a rare source of heat-stable mycobacterial proteins.</title>
        <authorList>
            <person name="Tiago I."/>
            <person name="Maranha A."/>
            <person name="Mendes V."/>
            <person name="Alarico S."/>
            <person name="Moynihan P.J."/>
            <person name="Clarke A.J."/>
            <person name="Macedo-Ribeiro S."/>
            <person name="Pereira P.J."/>
            <person name="Empadinhas N."/>
        </authorList>
    </citation>
    <scope>NUCLEOTIDE SEQUENCE [LARGE SCALE GENOMIC DNA]</scope>
    <source>
        <strain evidence="3">DSM 44199 / CIP 105218 / JCM 12690 / 3849</strain>
    </source>
</reference>
<dbReference type="InterPro" id="IPR000073">
    <property type="entry name" value="AB_hydrolase_1"/>
</dbReference>
<dbReference type="Gene3D" id="3.40.50.1820">
    <property type="entry name" value="alpha/beta hydrolase"/>
    <property type="match status" value="1"/>
</dbReference>
<dbReference type="EMBL" id="AMRA01000010">
    <property type="protein sequence ID" value="EKF25641.1"/>
    <property type="molecule type" value="Genomic_DNA"/>
</dbReference>
<accession>K5BI37</accession>
<dbReference type="PATRIC" id="fig|1122247.3.peg.324"/>
<dbReference type="STRING" id="1122247.GCA_000379865_00635"/>
<feature type="domain" description="AB hydrolase-1" evidence="1">
    <location>
        <begin position="29"/>
        <end position="120"/>
    </location>
</feature>
<protein>
    <submittedName>
        <fullName evidence="2">Alpha/beta hydrolase fold family protein</fullName>
    </submittedName>
</protein>
<dbReference type="Proteomes" id="UP000006265">
    <property type="component" value="Unassembled WGS sequence"/>
</dbReference>
<dbReference type="eggNOG" id="COG2267">
    <property type="taxonomic scope" value="Bacteria"/>
</dbReference>
<dbReference type="GO" id="GO:0016787">
    <property type="term" value="F:hydrolase activity"/>
    <property type="evidence" value="ECO:0007669"/>
    <property type="project" value="UniProtKB-KW"/>
</dbReference>
<dbReference type="Pfam" id="PF00561">
    <property type="entry name" value="Abhydrolase_1"/>
    <property type="match status" value="1"/>
</dbReference>
<sequence>MVDSRFVHNGGVRLHYLDTGPGTDPAGRPPVVFVPGMTDVAEDYSELLPLFGRRAVVVELRGHGRSDAPATGYDLASLRSDVGAVIDAVTDGPVHVVTFSRGTSYALAWAIAHPGRVRSVSIGDYTPEERALPQPLAQRLLDGRWRGTPVADRLDRRAAEATFAAARSRSLWDELARLSVPLLVVRSGERVLITDEEWERYHRTFPDAWLVEFPDSPHDIFRPDRSRYPLLVREHIDVADKLT</sequence>
<dbReference type="SUPFAM" id="SSF53474">
    <property type="entry name" value="alpha/beta-Hydrolases"/>
    <property type="match status" value="1"/>
</dbReference>
<dbReference type="InterPro" id="IPR050228">
    <property type="entry name" value="Carboxylesterase_BioH"/>
</dbReference>
<dbReference type="RefSeq" id="WP_005623815.1">
    <property type="nucleotide sequence ID" value="NZ_AMRA01000010.1"/>
</dbReference>